<dbReference type="AlphaFoldDB" id="A0A2M8F4V9"/>
<dbReference type="Proteomes" id="UP000230580">
    <property type="component" value="Unassembled WGS sequence"/>
</dbReference>
<sequence>MITIKEVVEEIIMRSTFLEEGLYKGIINYSALSRMIKPEIEMKLFKQVKEGAIVMALRRIGKVHQLNQNLKKIFSKTPDIIIRSNLAEFTFVNSDSLLSKLRILFEKAKNQNRYFFTVTQGVFETGIIVSKELEDKIKNIFKETIINKLSDLSSITIKLPEENVSTPGVYYFILKALAWNNINVIEVISTYQEITLILETKEVDKAFSVLKKSLTI</sequence>
<organism evidence="1 2">
    <name type="scientific">Candidatus Roizmanbacteria bacterium CG_4_9_14_0_2_um_filter_35_15</name>
    <dbReference type="NCBI Taxonomy" id="1974836"/>
    <lineage>
        <taxon>Bacteria</taxon>
        <taxon>Candidatus Roizmaniibacteriota</taxon>
    </lineage>
</organism>
<evidence type="ECO:0008006" key="3">
    <source>
        <dbReference type="Google" id="ProtNLM"/>
    </source>
</evidence>
<evidence type="ECO:0000313" key="2">
    <source>
        <dbReference type="Proteomes" id="UP000230580"/>
    </source>
</evidence>
<dbReference type="Gene3D" id="3.30.70.260">
    <property type="match status" value="1"/>
</dbReference>
<reference evidence="2" key="1">
    <citation type="submission" date="2017-09" db="EMBL/GenBank/DDBJ databases">
        <title>Depth-based differentiation of microbial function through sediment-hosted aquifers and enrichment of novel symbionts in the deep terrestrial subsurface.</title>
        <authorList>
            <person name="Probst A.J."/>
            <person name="Ladd B."/>
            <person name="Jarett J.K."/>
            <person name="Geller-Mcgrath D.E."/>
            <person name="Sieber C.M.K."/>
            <person name="Emerson J.B."/>
            <person name="Anantharaman K."/>
            <person name="Thomas B.C."/>
            <person name="Malmstrom R."/>
            <person name="Stieglmeier M."/>
            <person name="Klingl A."/>
            <person name="Woyke T."/>
            <person name="Ryan C.M."/>
            <person name="Banfield J.F."/>
        </authorList>
    </citation>
    <scope>NUCLEOTIDE SEQUENCE [LARGE SCALE GENOMIC DNA]</scope>
</reference>
<dbReference type="EMBL" id="PFRZ01000009">
    <property type="protein sequence ID" value="PJC34300.1"/>
    <property type="molecule type" value="Genomic_DNA"/>
</dbReference>
<dbReference type="SUPFAM" id="SSF55021">
    <property type="entry name" value="ACT-like"/>
    <property type="match status" value="1"/>
</dbReference>
<accession>A0A2M8F4V9</accession>
<evidence type="ECO:0000313" key="1">
    <source>
        <dbReference type="EMBL" id="PJC34300.1"/>
    </source>
</evidence>
<dbReference type="InterPro" id="IPR045865">
    <property type="entry name" value="ACT-like_dom_sf"/>
</dbReference>
<name>A0A2M8F4V9_9BACT</name>
<protein>
    <recommendedName>
        <fullName evidence="3">Aspartate kinase</fullName>
    </recommendedName>
</protein>
<gene>
    <name evidence="1" type="ORF">CO048_00895</name>
</gene>
<comment type="caution">
    <text evidence="1">The sequence shown here is derived from an EMBL/GenBank/DDBJ whole genome shotgun (WGS) entry which is preliminary data.</text>
</comment>
<proteinExistence type="predicted"/>